<keyword evidence="3" id="KW-1185">Reference proteome</keyword>
<proteinExistence type="predicted"/>
<protein>
    <submittedName>
        <fullName evidence="2">Uncharacterized protein</fullName>
    </submittedName>
</protein>
<gene>
    <name evidence="2" type="ORF">G6F50_017311</name>
</gene>
<evidence type="ECO:0000313" key="3">
    <source>
        <dbReference type="Proteomes" id="UP000740926"/>
    </source>
</evidence>
<reference evidence="2 3" key="1">
    <citation type="journal article" date="2020" name="Microb. Genom.">
        <title>Genetic diversity of clinical and environmental Mucorales isolates obtained from an investigation of mucormycosis cases among solid organ transplant recipients.</title>
        <authorList>
            <person name="Nguyen M.H."/>
            <person name="Kaul D."/>
            <person name="Muto C."/>
            <person name="Cheng S.J."/>
            <person name="Richter R.A."/>
            <person name="Bruno V.M."/>
            <person name="Liu G."/>
            <person name="Beyhan S."/>
            <person name="Sundermann A.J."/>
            <person name="Mounaud S."/>
            <person name="Pasculle A.W."/>
            <person name="Nierman W.C."/>
            <person name="Driscoll E."/>
            <person name="Cumbie R."/>
            <person name="Clancy C.J."/>
            <person name="Dupont C.L."/>
        </authorList>
    </citation>
    <scope>NUCLEOTIDE SEQUENCE [LARGE SCALE GENOMIC DNA]</scope>
    <source>
        <strain evidence="2 3">GL24</strain>
    </source>
</reference>
<feature type="compositionally biased region" description="Low complexity" evidence="1">
    <location>
        <begin position="43"/>
        <end position="59"/>
    </location>
</feature>
<comment type="caution">
    <text evidence="2">The sequence shown here is derived from an EMBL/GenBank/DDBJ whole genome shotgun (WGS) entry which is preliminary data.</text>
</comment>
<sequence>MGGLPNWRQIRRGLAGIQRRYRHDAHEVHVLHRCHHAGQGSNLGQARAQQLAPAPAGQRYPTTPRKRSRSSGGLFRDGSRAQLHGPQRRLHDLHMRAAAAQVVVQFAAQRLLGGAGIAAQ</sequence>
<evidence type="ECO:0000313" key="2">
    <source>
        <dbReference type="EMBL" id="KAG1530448.1"/>
    </source>
</evidence>
<accession>A0A9P6XQS0</accession>
<dbReference type="Proteomes" id="UP000740926">
    <property type="component" value="Unassembled WGS sequence"/>
</dbReference>
<name>A0A9P6XQS0_9FUNG</name>
<evidence type="ECO:0000256" key="1">
    <source>
        <dbReference type="SAM" id="MobiDB-lite"/>
    </source>
</evidence>
<dbReference type="AlphaFoldDB" id="A0A9P6XQS0"/>
<organism evidence="2 3">
    <name type="scientific">Rhizopus delemar</name>
    <dbReference type="NCBI Taxonomy" id="936053"/>
    <lineage>
        <taxon>Eukaryota</taxon>
        <taxon>Fungi</taxon>
        <taxon>Fungi incertae sedis</taxon>
        <taxon>Mucoromycota</taxon>
        <taxon>Mucoromycotina</taxon>
        <taxon>Mucoromycetes</taxon>
        <taxon>Mucorales</taxon>
        <taxon>Mucorineae</taxon>
        <taxon>Rhizopodaceae</taxon>
        <taxon>Rhizopus</taxon>
    </lineage>
</organism>
<dbReference type="EMBL" id="JAANIU010012479">
    <property type="protein sequence ID" value="KAG1530448.1"/>
    <property type="molecule type" value="Genomic_DNA"/>
</dbReference>
<feature type="region of interest" description="Disordered" evidence="1">
    <location>
        <begin position="36"/>
        <end position="88"/>
    </location>
</feature>